<comment type="caution">
    <text evidence="2">The sequence shown here is derived from an EMBL/GenBank/DDBJ whole genome shotgun (WGS) entry which is preliminary data.</text>
</comment>
<dbReference type="EMBL" id="JANPWB010000002">
    <property type="protein sequence ID" value="KAJ1206078.1"/>
    <property type="molecule type" value="Genomic_DNA"/>
</dbReference>
<feature type="compositionally biased region" description="Basic and acidic residues" evidence="1">
    <location>
        <begin position="65"/>
        <end position="86"/>
    </location>
</feature>
<proteinExistence type="predicted"/>
<name>A0AAV7W0D8_PLEWA</name>
<reference evidence="2" key="1">
    <citation type="journal article" date="2022" name="bioRxiv">
        <title>Sequencing and chromosome-scale assembly of the giantPleurodeles waltlgenome.</title>
        <authorList>
            <person name="Brown T."/>
            <person name="Elewa A."/>
            <person name="Iarovenko S."/>
            <person name="Subramanian E."/>
            <person name="Araus A.J."/>
            <person name="Petzold A."/>
            <person name="Susuki M."/>
            <person name="Suzuki K.-i.T."/>
            <person name="Hayashi T."/>
            <person name="Toyoda A."/>
            <person name="Oliveira C."/>
            <person name="Osipova E."/>
            <person name="Leigh N.D."/>
            <person name="Simon A."/>
            <person name="Yun M.H."/>
        </authorList>
    </citation>
    <scope>NUCLEOTIDE SEQUENCE</scope>
    <source>
        <strain evidence="2">20211129_DDA</strain>
        <tissue evidence="2">Liver</tissue>
    </source>
</reference>
<feature type="compositionally biased region" description="Basic residues" evidence="1">
    <location>
        <begin position="51"/>
        <end position="64"/>
    </location>
</feature>
<accession>A0AAV7W0D8</accession>
<feature type="compositionally biased region" description="Basic and acidic residues" evidence="1">
    <location>
        <begin position="94"/>
        <end position="106"/>
    </location>
</feature>
<evidence type="ECO:0000256" key="1">
    <source>
        <dbReference type="SAM" id="MobiDB-lite"/>
    </source>
</evidence>
<sequence>MGAFRGDVASRRWSGIRYTELPAVAAGPKESCVPNGTKHDLGRRPGVRITRGTRCRGRLKKRKQPAAERSTRVPSRGEQDDGRGSEVEGSSAADAEKHRRGLESRRGLSPPAGIAKMTAPLPPRSESMTRYVYWWGGLALPSGAGPGSLVRGENSRHCPPSALPLILTFWNLEVRQHSTAIAP</sequence>
<dbReference type="Proteomes" id="UP001066276">
    <property type="component" value="Chromosome 1_2"/>
</dbReference>
<protein>
    <submittedName>
        <fullName evidence="2">Uncharacterized protein</fullName>
    </submittedName>
</protein>
<feature type="region of interest" description="Disordered" evidence="1">
    <location>
        <begin position="1"/>
        <end position="122"/>
    </location>
</feature>
<organism evidence="2 3">
    <name type="scientific">Pleurodeles waltl</name>
    <name type="common">Iberian ribbed newt</name>
    <dbReference type="NCBI Taxonomy" id="8319"/>
    <lineage>
        <taxon>Eukaryota</taxon>
        <taxon>Metazoa</taxon>
        <taxon>Chordata</taxon>
        <taxon>Craniata</taxon>
        <taxon>Vertebrata</taxon>
        <taxon>Euteleostomi</taxon>
        <taxon>Amphibia</taxon>
        <taxon>Batrachia</taxon>
        <taxon>Caudata</taxon>
        <taxon>Salamandroidea</taxon>
        <taxon>Salamandridae</taxon>
        <taxon>Pleurodelinae</taxon>
        <taxon>Pleurodeles</taxon>
    </lineage>
</organism>
<dbReference type="AlphaFoldDB" id="A0AAV7W0D8"/>
<evidence type="ECO:0000313" key="3">
    <source>
        <dbReference type="Proteomes" id="UP001066276"/>
    </source>
</evidence>
<keyword evidence="3" id="KW-1185">Reference proteome</keyword>
<gene>
    <name evidence="2" type="ORF">NDU88_001488</name>
</gene>
<evidence type="ECO:0000313" key="2">
    <source>
        <dbReference type="EMBL" id="KAJ1206078.1"/>
    </source>
</evidence>